<sequence length="364" mass="38282">MANRSQAPNAPSDGSSTAPLLQGDWLTRGAEGRFSAYLPRDGEVVRWTEQPDGSWSGPVSLGGPGPAGGLTPFLAVGQGVDRYVHLLALRPTAGEEGHVELVHSVQFQTGRPALEWRSIGHSNGKGPWTGNPAVAVDGRGRVYAFMRNGGGGLSVRAQKDAGGWHPWWDLLGSKTDPSPVAITNGSGFVELFSSHAKGLVRYVQRESGARPLREELLPASVTMGTLAATTGPSGHVTLFYLDQDGQVRAWSPERSLEPTVLGKAVGTGRLSAGRCLIDGSEQTVLAQQSADGRLALAAFPSEQETEGIQWSETGERHGELAAVLTRGGDGRLVAMARVGTGAPITTRQKASAEGLVLEGWRSIG</sequence>
<evidence type="ECO:0000313" key="3">
    <source>
        <dbReference type="Proteomes" id="UP001602370"/>
    </source>
</evidence>
<keyword evidence="3" id="KW-1185">Reference proteome</keyword>
<proteinExistence type="predicted"/>
<evidence type="ECO:0000256" key="1">
    <source>
        <dbReference type="SAM" id="MobiDB-lite"/>
    </source>
</evidence>
<gene>
    <name evidence="2" type="ORF">ACFY8C_35045</name>
</gene>
<feature type="compositionally biased region" description="Polar residues" evidence="1">
    <location>
        <begin position="1"/>
        <end position="19"/>
    </location>
</feature>
<dbReference type="Proteomes" id="UP001602370">
    <property type="component" value="Unassembled WGS sequence"/>
</dbReference>
<dbReference type="EMBL" id="JBIBDZ010000014">
    <property type="protein sequence ID" value="MFF5923496.1"/>
    <property type="molecule type" value="Genomic_DNA"/>
</dbReference>
<organism evidence="2 3">
    <name type="scientific">Streptomyces flavochromogenes</name>
    <dbReference type="NCBI Taxonomy" id="68199"/>
    <lineage>
        <taxon>Bacteria</taxon>
        <taxon>Bacillati</taxon>
        <taxon>Actinomycetota</taxon>
        <taxon>Actinomycetes</taxon>
        <taxon>Kitasatosporales</taxon>
        <taxon>Streptomycetaceae</taxon>
        <taxon>Streptomyces</taxon>
    </lineage>
</organism>
<feature type="region of interest" description="Disordered" evidence="1">
    <location>
        <begin position="1"/>
        <end position="21"/>
    </location>
</feature>
<name>A0ABW6Y1P7_9ACTN</name>
<evidence type="ECO:0000313" key="2">
    <source>
        <dbReference type="EMBL" id="MFF5923496.1"/>
    </source>
</evidence>
<comment type="caution">
    <text evidence="2">The sequence shown here is derived from an EMBL/GenBank/DDBJ whole genome shotgun (WGS) entry which is preliminary data.</text>
</comment>
<protein>
    <submittedName>
        <fullName evidence="2">Uncharacterized protein</fullName>
    </submittedName>
</protein>
<dbReference type="RefSeq" id="WP_030322944.1">
    <property type="nucleotide sequence ID" value="NZ_JBIBDZ010000014.1"/>
</dbReference>
<reference evidence="2 3" key="1">
    <citation type="submission" date="2024-10" db="EMBL/GenBank/DDBJ databases">
        <title>The Natural Products Discovery Center: Release of the First 8490 Sequenced Strains for Exploring Actinobacteria Biosynthetic Diversity.</title>
        <authorList>
            <person name="Kalkreuter E."/>
            <person name="Kautsar S.A."/>
            <person name="Yang D."/>
            <person name="Bader C.D."/>
            <person name="Teijaro C.N."/>
            <person name="Fluegel L."/>
            <person name="Davis C.M."/>
            <person name="Simpson J.R."/>
            <person name="Lauterbach L."/>
            <person name="Steele A.D."/>
            <person name="Gui C."/>
            <person name="Meng S."/>
            <person name="Li G."/>
            <person name="Viehrig K."/>
            <person name="Ye F."/>
            <person name="Su P."/>
            <person name="Kiefer A.F."/>
            <person name="Nichols A."/>
            <person name="Cepeda A.J."/>
            <person name="Yan W."/>
            <person name="Fan B."/>
            <person name="Jiang Y."/>
            <person name="Adhikari A."/>
            <person name="Zheng C.-J."/>
            <person name="Schuster L."/>
            <person name="Cowan T.M."/>
            <person name="Smanski M.J."/>
            <person name="Chevrette M.G."/>
            <person name="De Carvalho L.P.S."/>
            <person name="Shen B."/>
        </authorList>
    </citation>
    <scope>NUCLEOTIDE SEQUENCE [LARGE SCALE GENOMIC DNA]</scope>
    <source>
        <strain evidence="2 3">NPDC012605</strain>
    </source>
</reference>
<accession>A0ABW6Y1P7</accession>
<dbReference type="SUPFAM" id="SSF89372">
    <property type="entry name" value="Fucose-specific lectin"/>
    <property type="match status" value="1"/>
</dbReference>